<reference evidence="5 6" key="1">
    <citation type="submission" date="2021-08" db="EMBL/GenBank/DDBJ databases">
        <authorList>
            <person name="Peeters C."/>
        </authorList>
    </citation>
    <scope>NUCLEOTIDE SEQUENCE [LARGE SCALE GENOMIC DNA]</scope>
    <source>
        <strain evidence="5 6">LMG 23994</strain>
    </source>
</reference>
<name>A0ABM8Y3G1_9BURK</name>
<dbReference type="SUPFAM" id="SSF50475">
    <property type="entry name" value="FMN-binding split barrel"/>
    <property type="match status" value="1"/>
</dbReference>
<evidence type="ECO:0000313" key="5">
    <source>
        <dbReference type="EMBL" id="CAG9187286.1"/>
    </source>
</evidence>
<keyword evidence="6" id="KW-1185">Reference proteome</keyword>
<dbReference type="InterPro" id="IPR050268">
    <property type="entry name" value="NADH-dep_flavin_reductase"/>
</dbReference>
<comment type="similarity">
    <text evidence="1">Belongs to the non-flavoprotein flavin reductase family.</text>
</comment>
<dbReference type="InterPro" id="IPR012349">
    <property type="entry name" value="Split_barrel_FMN-bd"/>
</dbReference>
<dbReference type="GO" id="GO:0052874">
    <property type="term" value="F:FMN reductase (NADH) activity"/>
    <property type="evidence" value="ECO:0007669"/>
    <property type="project" value="UniProtKB-EC"/>
</dbReference>
<proteinExistence type="inferred from homology"/>
<organism evidence="5 6">
    <name type="scientific">Cupriavidus pinatubonensis</name>
    <dbReference type="NCBI Taxonomy" id="248026"/>
    <lineage>
        <taxon>Bacteria</taxon>
        <taxon>Pseudomonadati</taxon>
        <taxon>Pseudomonadota</taxon>
        <taxon>Betaproteobacteria</taxon>
        <taxon>Burkholderiales</taxon>
        <taxon>Burkholderiaceae</taxon>
        <taxon>Cupriavidus</taxon>
    </lineage>
</organism>
<dbReference type="Proteomes" id="UP000701702">
    <property type="component" value="Unassembled WGS sequence"/>
</dbReference>
<accession>A0ABM8Y3G1</accession>
<evidence type="ECO:0000313" key="6">
    <source>
        <dbReference type="Proteomes" id="UP000701702"/>
    </source>
</evidence>
<dbReference type="Gene3D" id="2.30.110.10">
    <property type="entry name" value="Electron Transport, Fmn-binding Protein, Chain A"/>
    <property type="match status" value="1"/>
</dbReference>
<sequence>MKQDFDTRALRSALGRFVTGVTVVTTIDETGSRYGVTVNSFSSVSLDPPLILWSQALTSQSHPAFRDTDHFAVNILADDQHAISDHFARSGGDKFSDVRYVSGVRGAPLLPDAAAWLECRKVATHPAGDHVIYIGRIERFANAFRRPLAFGAGEYLVTMPHEPNGSASPLVTCPGSRPGNEPLYGSFHRRN</sequence>
<evidence type="ECO:0000259" key="4">
    <source>
        <dbReference type="SMART" id="SM00903"/>
    </source>
</evidence>
<keyword evidence="2 5" id="KW-0560">Oxidoreductase</keyword>
<dbReference type="PANTHER" id="PTHR30466:SF11">
    <property type="entry name" value="FLAVIN-DEPENDENT MONOOXYGENASE, REDUCTASE SUBUNIT HSAB"/>
    <property type="match status" value="1"/>
</dbReference>
<feature type="region of interest" description="Disordered" evidence="3">
    <location>
        <begin position="167"/>
        <end position="191"/>
    </location>
</feature>
<comment type="caution">
    <text evidence="5">The sequence shown here is derived from an EMBL/GenBank/DDBJ whole genome shotgun (WGS) entry which is preliminary data.</text>
</comment>
<dbReference type="Pfam" id="PF01613">
    <property type="entry name" value="Flavin_Reduct"/>
    <property type="match status" value="1"/>
</dbReference>
<evidence type="ECO:0000256" key="3">
    <source>
        <dbReference type="SAM" id="MobiDB-lite"/>
    </source>
</evidence>
<feature type="domain" description="Flavin reductase like" evidence="4">
    <location>
        <begin position="14"/>
        <end position="157"/>
    </location>
</feature>
<evidence type="ECO:0000256" key="2">
    <source>
        <dbReference type="ARBA" id="ARBA00023002"/>
    </source>
</evidence>
<gene>
    <name evidence="5" type="primary">ntaB</name>
    <name evidence="5" type="ORF">LMG23994_06731</name>
</gene>
<dbReference type="InterPro" id="IPR002563">
    <property type="entry name" value="Flavin_Rdtase-like_dom"/>
</dbReference>
<dbReference type="PANTHER" id="PTHR30466">
    <property type="entry name" value="FLAVIN REDUCTASE"/>
    <property type="match status" value="1"/>
</dbReference>
<evidence type="ECO:0000256" key="1">
    <source>
        <dbReference type="ARBA" id="ARBA00008898"/>
    </source>
</evidence>
<dbReference type="RefSeq" id="WP_224010489.1">
    <property type="nucleotide sequence ID" value="NZ_CAJZAF010000065.1"/>
</dbReference>
<dbReference type="EC" id="1.5.1.42" evidence="5"/>
<dbReference type="EMBL" id="CAJZAF010000065">
    <property type="protein sequence ID" value="CAG9187286.1"/>
    <property type="molecule type" value="Genomic_DNA"/>
</dbReference>
<protein>
    <submittedName>
        <fullName evidence="5">FMN reductase (NADH) NtaB</fullName>
        <ecNumber evidence="5">1.5.1.42</ecNumber>
    </submittedName>
</protein>
<dbReference type="SMART" id="SM00903">
    <property type="entry name" value="Flavin_Reduct"/>
    <property type="match status" value="1"/>
</dbReference>